<gene>
    <name evidence="11" type="ORF">SAY87_003976</name>
</gene>
<dbReference type="InterPro" id="IPR001471">
    <property type="entry name" value="AP2/ERF_dom"/>
</dbReference>
<organism evidence="11 12">
    <name type="scientific">Trapa incisa</name>
    <dbReference type="NCBI Taxonomy" id="236973"/>
    <lineage>
        <taxon>Eukaryota</taxon>
        <taxon>Viridiplantae</taxon>
        <taxon>Streptophyta</taxon>
        <taxon>Embryophyta</taxon>
        <taxon>Tracheophyta</taxon>
        <taxon>Spermatophyta</taxon>
        <taxon>Magnoliopsida</taxon>
        <taxon>eudicotyledons</taxon>
        <taxon>Gunneridae</taxon>
        <taxon>Pentapetalae</taxon>
        <taxon>rosids</taxon>
        <taxon>malvids</taxon>
        <taxon>Myrtales</taxon>
        <taxon>Lythraceae</taxon>
        <taxon>Trapa</taxon>
    </lineage>
</organism>
<evidence type="ECO:0000256" key="9">
    <source>
        <dbReference type="SAM" id="MobiDB-lite"/>
    </source>
</evidence>
<evidence type="ECO:0000256" key="5">
    <source>
        <dbReference type="ARBA" id="ARBA00023163"/>
    </source>
</evidence>
<name>A0AAN7JNB9_9MYRT</name>
<evidence type="ECO:0000259" key="10">
    <source>
        <dbReference type="PROSITE" id="PS51032"/>
    </source>
</evidence>
<feature type="compositionally biased region" description="Basic and acidic residues" evidence="9">
    <location>
        <begin position="116"/>
        <end position="137"/>
    </location>
</feature>
<dbReference type="AlphaFoldDB" id="A0AAN7JNB9"/>
<dbReference type="CDD" id="cd00018">
    <property type="entry name" value="AP2"/>
    <property type="match status" value="1"/>
</dbReference>
<dbReference type="PANTHER" id="PTHR31729">
    <property type="entry name" value="ETHYLENE-RESPONSIVE TRANSCRIPTION FACTOR RAP2-1-RELATED"/>
    <property type="match status" value="1"/>
</dbReference>
<evidence type="ECO:0000256" key="3">
    <source>
        <dbReference type="ARBA" id="ARBA00023015"/>
    </source>
</evidence>
<keyword evidence="5" id="KW-0804">Transcription</keyword>
<dbReference type="GO" id="GO:0003700">
    <property type="term" value="F:DNA-binding transcription factor activity"/>
    <property type="evidence" value="ECO:0007669"/>
    <property type="project" value="InterPro"/>
</dbReference>
<evidence type="ECO:0000256" key="6">
    <source>
        <dbReference type="ARBA" id="ARBA00023242"/>
    </source>
</evidence>
<keyword evidence="2" id="KW-0936">Ethylene signaling pathway</keyword>
<sequence>MAGEDHQNKAKLNGNPYIGVRRRKWGKWVAEIREPNKRSRIWLGSYRSPIAAARAYDTASFYLRGPTARLNFPEVTVEELGGFELLDRSAGSIQKRAAEVGVRIDALEMQAAPATSEDRRHQVRLETPDLNEYPKSEDSDEGLPGGGRVEAAPDDGEGDDFYNQIRVMVAVTTDYDFMIHTWMSNRLYLCSSP</sequence>
<evidence type="ECO:0000256" key="1">
    <source>
        <dbReference type="ARBA" id="ARBA00004123"/>
    </source>
</evidence>
<feature type="region of interest" description="Disordered" evidence="9">
    <location>
        <begin position="111"/>
        <end position="157"/>
    </location>
</feature>
<comment type="function">
    <text evidence="8">Probably acts as a transcriptional activator. Binds to the GCC-box pathogenesis-related promoter element. May be involved in the regulation of gene expression by stress factors and by components of stress signal transduction pathways.</text>
</comment>
<comment type="subcellular location">
    <subcellularLocation>
        <location evidence="1">Nucleus</location>
    </subcellularLocation>
</comment>
<dbReference type="InterPro" id="IPR016177">
    <property type="entry name" value="DNA-bd_dom_sf"/>
</dbReference>
<evidence type="ECO:0000256" key="8">
    <source>
        <dbReference type="ARBA" id="ARBA00037379"/>
    </source>
</evidence>
<dbReference type="FunFam" id="3.30.730.10:FF:000001">
    <property type="entry name" value="Ethylene-responsive transcription factor 2"/>
    <property type="match status" value="1"/>
</dbReference>
<dbReference type="InterPro" id="IPR036955">
    <property type="entry name" value="AP2/ERF_dom_sf"/>
</dbReference>
<keyword evidence="6" id="KW-0539">Nucleus</keyword>
<dbReference type="Pfam" id="PF00847">
    <property type="entry name" value="AP2"/>
    <property type="match status" value="1"/>
</dbReference>
<comment type="caution">
    <text evidence="11">The sequence shown here is derived from an EMBL/GenBank/DDBJ whole genome shotgun (WGS) entry which is preliminary data.</text>
</comment>
<evidence type="ECO:0000313" key="11">
    <source>
        <dbReference type="EMBL" id="KAK4750494.1"/>
    </source>
</evidence>
<accession>A0AAN7JNB9</accession>
<dbReference type="Gene3D" id="3.30.730.10">
    <property type="entry name" value="AP2/ERF domain"/>
    <property type="match status" value="1"/>
</dbReference>
<evidence type="ECO:0000313" key="12">
    <source>
        <dbReference type="Proteomes" id="UP001345219"/>
    </source>
</evidence>
<dbReference type="PRINTS" id="PR00367">
    <property type="entry name" value="ETHRSPELEMNT"/>
</dbReference>
<evidence type="ECO:0000256" key="7">
    <source>
        <dbReference type="ARBA" id="ARBA00024343"/>
    </source>
</evidence>
<evidence type="ECO:0000256" key="4">
    <source>
        <dbReference type="ARBA" id="ARBA00023125"/>
    </source>
</evidence>
<protein>
    <recommendedName>
        <fullName evidence="10">AP2/ERF domain-containing protein</fullName>
    </recommendedName>
</protein>
<dbReference type="GO" id="GO:0009873">
    <property type="term" value="P:ethylene-activated signaling pathway"/>
    <property type="evidence" value="ECO:0007669"/>
    <property type="project" value="UniProtKB-KW"/>
</dbReference>
<keyword evidence="4" id="KW-0238">DNA-binding</keyword>
<proteinExistence type="inferred from homology"/>
<evidence type="ECO:0000256" key="2">
    <source>
        <dbReference type="ARBA" id="ARBA00022745"/>
    </source>
</evidence>
<dbReference type="PANTHER" id="PTHR31729:SF2">
    <property type="entry name" value="ETHYLENE-RESPONSIVE TRANSCRIPTION FACTOR RAP2-1-RELATED"/>
    <property type="match status" value="1"/>
</dbReference>
<keyword evidence="3" id="KW-0805">Transcription regulation</keyword>
<dbReference type="GO" id="GO:0005634">
    <property type="term" value="C:nucleus"/>
    <property type="evidence" value="ECO:0007669"/>
    <property type="project" value="UniProtKB-SubCell"/>
</dbReference>
<dbReference type="EMBL" id="JAXIOK010000017">
    <property type="protein sequence ID" value="KAK4750494.1"/>
    <property type="molecule type" value="Genomic_DNA"/>
</dbReference>
<dbReference type="SUPFAM" id="SSF54171">
    <property type="entry name" value="DNA-binding domain"/>
    <property type="match status" value="1"/>
</dbReference>
<comment type="similarity">
    <text evidence="7">Belongs to the AP2/ERF transcription factor family. ERF subfamily.</text>
</comment>
<dbReference type="Proteomes" id="UP001345219">
    <property type="component" value="Chromosome 4"/>
</dbReference>
<keyword evidence="12" id="KW-1185">Reference proteome</keyword>
<reference evidence="11 12" key="1">
    <citation type="journal article" date="2023" name="Hortic Res">
        <title>Pangenome of water caltrop reveals structural variations and asymmetric subgenome divergence after allopolyploidization.</title>
        <authorList>
            <person name="Zhang X."/>
            <person name="Chen Y."/>
            <person name="Wang L."/>
            <person name="Yuan Y."/>
            <person name="Fang M."/>
            <person name="Shi L."/>
            <person name="Lu R."/>
            <person name="Comes H.P."/>
            <person name="Ma Y."/>
            <person name="Chen Y."/>
            <person name="Huang G."/>
            <person name="Zhou Y."/>
            <person name="Zheng Z."/>
            <person name="Qiu Y."/>
        </authorList>
    </citation>
    <scope>NUCLEOTIDE SEQUENCE [LARGE SCALE GENOMIC DNA]</scope>
    <source>
        <tissue evidence="11">Roots</tissue>
    </source>
</reference>
<feature type="domain" description="AP2/ERF" evidence="10">
    <location>
        <begin position="16"/>
        <end position="73"/>
    </location>
</feature>
<dbReference type="GO" id="GO:0003677">
    <property type="term" value="F:DNA binding"/>
    <property type="evidence" value="ECO:0007669"/>
    <property type="project" value="UniProtKB-KW"/>
</dbReference>
<dbReference type="SMART" id="SM00380">
    <property type="entry name" value="AP2"/>
    <property type="match status" value="1"/>
</dbReference>
<dbReference type="PROSITE" id="PS51032">
    <property type="entry name" value="AP2_ERF"/>
    <property type="match status" value="1"/>
</dbReference>